<dbReference type="FunFam" id="2.170.270.10:FF:000013">
    <property type="entry name" value="Histone-lysine N-methyltransferase SMYD1 isoform 1"/>
    <property type="match status" value="1"/>
</dbReference>
<dbReference type="Pfam" id="PF00856">
    <property type="entry name" value="SET"/>
    <property type="match status" value="1"/>
</dbReference>
<dbReference type="CDD" id="cd10526">
    <property type="entry name" value="SET_SMYD1"/>
    <property type="match status" value="1"/>
</dbReference>
<dbReference type="GO" id="GO:0005737">
    <property type="term" value="C:cytoplasm"/>
    <property type="evidence" value="ECO:0007669"/>
    <property type="project" value="UniProtKB-SubCell"/>
</dbReference>
<dbReference type="InterPro" id="IPR044418">
    <property type="entry name" value="SMYD1_SET"/>
</dbReference>
<keyword evidence="11" id="KW-0862">Zinc</keyword>
<dbReference type="InterPro" id="IPR002156">
    <property type="entry name" value="RNaseH_domain"/>
</dbReference>
<reference evidence="24" key="1">
    <citation type="submission" date="2020-10" db="EMBL/GenBank/DDBJ databases">
        <title>Feather gene expression reveals the developmental basis of iridescence in African starlings.</title>
        <authorList>
            <person name="Rubenstein D.R."/>
        </authorList>
    </citation>
    <scope>NUCLEOTIDE SEQUENCE</scope>
    <source>
        <strain evidence="24">SS15</strain>
        <tissue evidence="24">Liver</tissue>
    </source>
</reference>
<name>A0A835NLE3_9PASS</name>
<evidence type="ECO:0000256" key="6">
    <source>
        <dbReference type="ARBA" id="ARBA00022603"/>
    </source>
</evidence>
<feature type="coiled-coil region" evidence="20">
    <location>
        <begin position="47"/>
        <end position="88"/>
    </location>
</feature>
<dbReference type="GO" id="GO:0008270">
    <property type="term" value="F:zinc ion binding"/>
    <property type="evidence" value="ECO:0007669"/>
    <property type="project" value="UniProtKB-KW"/>
</dbReference>
<dbReference type="EMBL" id="JADDUC010000117">
    <property type="protein sequence ID" value="KAG0118192.1"/>
    <property type="molecule type" value="Genomic_DNA"/>
</dbReference>
<evidence type="ECO:0000256" key="15">
    <source>
        <dbReference type="ARBA" id="ARBA00023242"/>
    </source>
</evidence>
<evidence type="ECO:0000256" key="12">
    <source>
        <dbReference type="ARBA" id="ARBA00023015"/>
    </source>
</evidence>
<feature type="domain" description="SET" evidence="21">
    <location>
        <begin position="960"/>
        <end position="1098"/>
    </location>
</feature>
<keyword evidence="13" id="KW-0238">DNA-binding</keyword>
<evidence type="ECO:0000256" key="8">
    <source>
        <dbReference type="ARBA" id="ARBA00022691"/>
    </source>
</evidence>
<gene>
    <name evidence="25" type="ORF">IHE44_0012821</name>
    <name evidence="24" type="ORF">IHE44_001351</name>
</gene>
<dbReference type="FunFam" id="1.10.220.160:FF:000002">
    <property type="entry name" value="SET and MYND domain containing 1"/>
    <property type="match status" value="1"/>
</dbReference>
<dbReference type="InterPro" id="IPR012337">
    <property type="entry name" value="RNaseH-like_sf"/>
</dbReference>
<evidence type="ECO:0000256" key="14">
    <source>
        <dbReference type="ARBA" id="ARBA00023163"/>
    </source>
</evidence>
<dbReference type="Gene3D" id="1.25.40.970">
    <property type="match status" value="1"/>
</dbReference>
<keyword evidence="12" id="KW-0805">Transcription regulation</keyword>
<comment type="caution">
    <text evidence="24">The sequence shown here is derived from an EMBL/GenBank/DDBJ whole genome shotgun (WGS) entry which is preliminary data.</text>
</comment>
<dbReference type="GO" id="GO:0032259">
    <property type="term" value="P:methylation"/>
    <property type="evidence" value="ECO:0007669"/>
    <property type="project" value="UniProtKB-KW"/>
</dbReference>
<keyword evidence="7" id="KW-0808">Transferase</keyword>
<dbReference type="Gene3D" id="1.10.220.160">
    <property type="match status" value="1"/>
</dbReference>
<proteinExistence type="predicted"/>
<evidence type="ECO:0000259" key="22">
    <source>
        <dbReference type="PROSITE" id="PS50865"/>
    </source>
</evidence>
<dbReference type="Gene3D" id="6.10.140.2220">
    <property type="match status" value="1"/>
</dbReference>
<dbReference type="SUPFAM" id="SSF53098">
    <property type="entry name" value="Ribonuclease H-like"/>
    <property type="match status" value="1"/>
</dbReference>
<protein>
    <recommendedName>
        <fullName evidence="3">[histone H3]-lysine(4) N-trimethyltransferase</fullName>
        <ecNumber evidence="3">2.1.1.354</ecNumber>
    </recommendedName>
    <alternativeName>
        <fullName evidence="18">SET and MYND domain-containing protein 1</fullName>
    </alternativeName>
</protein>
<keyword evidence="9" id="KW-0479">Metal-binding</keyword>
<dbReference type="GO" id="GO:0005634">
    <property type="term" value="C:nucleus"/>
    <property type="evidence" value="ECO:0007669"/>
    <property type="project" value="UniProtKB-SubCell"/>
</dbReference>
<evidence type="ECO:0000256" key="20">
    <source>
        <dbReference type="SAM" id="Coils"/>
    </source>
</evidence>
<dbReference type="PROSITE" id="PS50865">
    <property type="entry name" value="ZF_MYND_2"/>
    <property type="match status" value="1"/>
</dbReference>
<dbReference type="OrthoDB" id="1028014at2759"/>
<dbReference type="SMART" id="SM00317">
    <property type="entry name" value="SET"/>
    <property type="match status" value="1"/>
</dbReference>
<keyword evidence="4" id="KW-0963">Cytoplasm</keyword>
<evidence type="ECO:0000256" key="7">
    <source>
        <dbReference type="ARBA" id="ARBA00022679"/>
    </source>
</evidence>
<evidence type="ECO:0000256" key="11">
    <source>
        <dbReference type="ARBA" id="ARBA00022833"/>
    </source>
</evidence>
<dbReference type="EC" id="2.1.1.354" evidence="3"/>
<comment type="subunit">
    <text evidence="17">Interacts with HDAC1, HDAC2 and HDAC3. Interacts (via MYND-type zinc finger) with NACA isoform skNAC.</text>
</comment>
<dbReference type="EMBL" id="JADDUC020000006">
    <property type="protein sequence ID" value="KAI1238107.1"/>
    <property type="molecule type" value="Genomic_DNA"/>
</dbReference>
<evidence type="ECO:0000256" key="16">
    <source>
        <dbReference type="ARBA" id="ARBA00047571"/>
    </source>
</evidence>
<keyword evidence="10 19" id="KW-0863">Zinc-finger</keyword>
<dbReference type="InterPro" id="IPR002893">
    <property type="entry name" value="Znf_MYND"/>
</dbReference>
<dbReference type="PANTHER" id="PTHR12197:SF184">
    <property type="entry name" value="HISTONE-LYSINE N-METHYLTRANSFERASE SMYD1"/>
    <property type="match status" value="1"/>
</dbReference>
<dbReference type="GO" id="GO:0004523">
    <property type="term" value="F:RNA-DNA hybrid ribonuclease activity"/>
    <property type="evidence" value="ECO:0007669"/>
    <property type="project" value="InterPro"/>
</dbReference>
<comment type="subcellular location">
    <subcellularLocation>
        <location evidence="2">Cytoplasm</location>
    </subcellularLocation>
    <subcellularLocation>
        <location evidence="1">Nucleus</location>
    </subcellularLocation>
</comment>
<dbReference type="PANTHER" id="PTHR12197">
    <property type="entry name" value="HISTONE-LYSINE N-METHYLTRANSFERASE SMYD"/>
    <property type="match status" value="1"/>
</dbReference>
<evidence type="ECO:0000256" key="13">
    <source>
        <dbReference type="ARBA" id="ARBA00023125"/>
    </source>
</evidence>
<evidence type="ECO:0000259" key="23">
    <source>
        <dbReference type="PROSITE" id="PS50879"/>
    </source>
</evidence>
<evidence type="ECO:0000256" key="18">
    <source>
        <dbReference type="ARBA" id="ARBA00083836"/>
    </source>
</evidence>
<dbReference type="InterPro" id="IPR046341">
    <property type="entry name" value="SET_dom_sf"/>
</dbReference>
<dbReference type="PROSITE" id="PS50879">
    <property type="entry name" value="RNASE_H_1"/>
    <property type="match status" value="1"/>
</dbReference>
<accession>A0A835NLE3</accession>
<comment type="catalytic activity">
    <reaction evidence="16">
        <text>L-lysyl(4)-[histone H3] + 3 S-adenosyl-L-methionine = N(6),N(6),N(6)-trimethyl-L-lysyl(4)-[histone H3] + 3 S-adenosyl-L-homocysteine + 3 H(+)</text>
        <dbReference type="Rhea" id="RHEA:60260"/>
        <dbReference type="Rhea" id="RHEA-COMP:15537"/>
        <dbReference type="Rhea" id="RHEA-COMP:15547"/>
        <dbReference type="ChEBI" id="CHEBI:15378"/>
        <dbReference type="ChEBI" id="CHEBI:29969"/>
        <dbReference type="ChEBI" id="CHEBI:57856"/>
        <dbReference type="ChEBI" id="CHEBI:59789"/>
        <dbReference type="ChEBI" id="CHEBI:61961"/>
        <dbReference type="EC" id="2.1.1.354"/>
    </reaction>
</comment>
<dbReference type="InterPro" id="IPR001214">
    <property type="entry name" value="SET_dom"/>
</dbReference>
<evidence type="ECO:0000256" key="9">
    <source>
        <dbReference type="ARBA" id="ARBA00022723"/>
    </source>
</evidence>
<evidence type="ECO:0000313" key="26">
    <source>
        <dbReference type="Proteomes" id="UP000618051"/>
    </source>
</evidence>
<evidence type="ECO:0000256" key="4">
    <source>
        <dbReference type="ARBA" id="ARBA00022490"/>
    </source>
</evidence>
<keyword evidence="26" id="KW-1185">Reference proteome</keyword>
<evidence type="ECO:0000256" key="10">
    <source>
        <dbReference type="ARBA" id="ARBA00022771"/>
    </source>
</evidence>
<dbReference type="GO" id="GO:0003677">
    <property type="term" value="F:DNA binding"/>
    <property type="evidence" value="ECO:0007669"/>
    <property type="project" value="UniProtKB-KW"/>
</dbReference>
<dbReference type="Proteomes" id="UP000618051">
    <property type="component" value="Unassembled WGS sequence"/>
</dbReference>
<keyword evidence="15" id="KW-0539">Nucleus</keyword>
<dbReference type="PROSITE" id="PS50280">
    <property type="entry name" value="SET"/>
    <property type="match status" value="1"/>
</dbReference>
<dbReference type="Pfam" id="PF01753">
    <property type="entry name" value="zf-MYND"/>
    <property type="match status" value="1"/>
</dbReference>
<dbReference type="InterPro" id="IPR036397">
    <property type="entry name" value="RNaseH_sf"/>
</dbReference>
<dbReference type="GO" id="GO:0140999">
    <property type="term" value="F:histone H3K4 trimethyltransferase activity"/>
    <property type="evidence" value="ECO:0007669"/>
    <property type="project" value="UniProtKB-EC"/>
</dbReference>
<feature type="domain" description="MYND-type" evidence="22">
    <location>
        <begin position="910"/>
        <end position="948"/>
    </location>
</feature>
<keyword evidence="20" id="KW-0175">Coiled coil</keyword>
<feature type="domain" description="RNase H type-1" evidence="23">
    <location>
        <begin position="492"/>
        <end position="639"/>
    </location>
</feature>
<dbReference type="Pfam" id="PF00075">
    <property type="entry name" value="RNase_H"/>
    <property type="match status" value="1"/>
</dbReference>
<dbReference type="Gene3D" id="3.30.420.10">
    <property type="entry name" value="Ribonuclease H-like superfamily/Ribonuclease H"/>
    <property type="match status" value="1"/>
</dbReference>
<sequence length="1344" mass="150816">MMRSFQGPDAYQQLCQQWESWSEENKKPKPTNKCKKRAALQGLLMVGRELSKLLKEALENVQTLEQAKEELKVQVDNLRAEVQGLCGDSLRSAVEISRLESKLGYEKMKTEELKKEVGKWIGETHDAQSAVRAVLQDAQRDRGSGPDHKVCHAKIQELEAELGVSRGIVAAIKGKRTPVGNGEGEDSLDLHPPHYDYEDDVWGANSPTRPSPYAPLREEVCQLQAGEVEASKDKKVPHDEPVIHVPLQPIDTNRAVLWFTPEQLKTVGKMLGPLTKETAINWLSRVQRLPKCQSGNFVSDLIDIVRKPEFKEPLVVGLTPPLRVIAGGDAAKKPLSELEQILNQNFELQKQAFPGYMLGGKKGKTLAMPFQNAGMRKMQGDNRKDLDGKGGLGKENQQGLRFQKSNPWRAELRKRLIKYEKQEDIDGLPDAELFQKLAQHEAKKHSCSHPIDPGVVISAERDGEESGVCLTDPKPWRAPLFESSLSLAEAKERGYAVWFVDGSNYHEEGVPYTGYAAVNRGTGEVVKGKCLPHSIQAAELVAVMAALENTPSDQPLAIFSDSGWVVRVALEWLPLWRERDMQSADGKPVTYAKKLLYLARLAEQRACPAQIIKVKAHKKGTEEAKWNKEADARAKQGAKEGLMWKASKISESGPVSVAPTRHWETVDLVGLQAQDPRLWELAQGREYKGWVQDMLRTVSATYHQLASAQETSIPKMDKQLGVLLRPMEWNTGDLVWCRGNLSIEMSPGLGGKWWIGGPEGFKKEFVITAVLAPLVSKIGPYVVKKNHIQELLTGPVRSLKKVVLSLSTVNISSIRPHCAPFLATLHTGWLAWLHSRSLQGTRARRDLLATVLGGGGAGLGVLNSMNAELSFSMLSMTAWSTDGAHILRPESTHNIQFHTSVWHSLTHLICHTCFKRQERLHRCGQCKFAYYCDRTCQRAAWLNHKNECSAIKRLGKVPTENIRLAARILWKMEREGSGLSEGCLVAIDDLQNHVDSFGEEEKKELRADVESFLEFWPPHCQQFGMQFISHIFGVISCNGFTLSDQRGLQAVGVGIFPNLCQANHDCWPNCTVVFNNGKIELRALSKISPGDELTVSYVDFLSLSEERRKQLKKQYYFDCTCEHCKKQLKDDLMLAVKAGESKPSADTVKEVIQLSKDTLEKINKARMEGHYHEVVKLCRDCLKKQEPVLGDTNIYLLRILSIASEVLSYLQMFEEAADYAKRMVDGYLKIYHPNNAQLGMAVMRAGVTHWHAGLIEAGHGLICKAYAILLITHGPSHPITKDLEVMRVQTEMELRMFQQNEFMYYKMREAALKNQKIQFSDPRQLVGRDKTGRYGGIFVLLRVM</sequence>
<dbReference type="FunFam" id="1.25.40.970:FF:000001">
    <property type="entry name" value="Histone-lysine N-methyltransferase SMYD1 isoform 1"/>
    <property type="match status" value="1"/>
</dbReference>
<dbReference type="FunFam" id="6.10.140.2220:FF:000005">
    <property type="entry name" value="Histone-lysine N-methyltransferase SMYD1 isoform 1"/>
    <property type="match status" value="1"/>
</dbReference>
<keyword evidence="14" id="KW-0804">Transcription</keyword>
<dbReference type="InterPro" id="IPR011990">
    <property type="entry name" value="TPR-like_helical_dom_sf"/>
</dbReference>
<dbReference type="FunFam" id="1.25.40.10:FF:000132">
    <property type="entry name" value="Histone-lysine N-methyltransferase SMYD1 isoform 1"/>
    <property type="match status" value="1"/>
</dbReference>
<evidence type="ECO:0000256" key="2">
    <source>
        <dbReference type="ARBA" id="ARBA00004496"/>
    </source>
</evidence>
<organism evidence="24">
    <name type="scientific">Lamprotornis superbus</name>
    <dbReference type="NCBI Taxonomy" id="245042"/>
    <lineage>
        <taxon>Eukaryota</taxon>
        <taxon>Metazoa</taxon>
        <taxon>Chordata</taxon>
        <taxon>Craniata</taxon>
        <taxon>Vertebrata</taxon>
        <taxon>Euteleostomi</taxon>
        <taxon>Archelosauria</taxon>
        <taxon>Archosauria</taxon>
        <taxon>Dinosauria</taxon>
        <taxon>Saurischia</taxon>
        <taxon>Theropoda</taxon>
        <taxon>Coelurosauria</taxon>
        <taxon>Aves</taxon>
        <taxon>Neognathae</taxon>
        <taxon>Neoaves</taxon>
        <taxon>Telluraves</taxon>
        <taxon>Australaves</taxon>
        <taxon>Passeriformes</taxon>
        <taxon>Sturnidae</taxon>
        <taxon>Lamprotornis</taxon>
    </lineage>
</organism>
<dbReference type="Gene3D" id="1.25.40.10">
    <property type="entry name" value="Tetratricopeptide repeat domain"/>
    <property type="match status" value="1"/>
</dbReference>
<dbReference type="InterPro" id="IPR050869">
    <property type="entry name" value="H3K4_H4K5_MeTrfase"/>
</dbReference>
<evidence type="ECO:0000313" key="25">
    <source>
        <dbReference type="EMBL" id="KAI1238107.1"/>
    </source>
</evidence>
<dbReference type="Gene3D" id="2.170.270.10">
    <property type="entry name" value="SET domain"/>
    <property type="match status" value="1"/>
</dbReference>
<evidence type="ECO:0000256" key="19">
    <source>
        <dbReference type="PROSITE-ProRule" id="PRU00134"/>
    </source>
</evidence>
<keyword evidence="5" id="KW-0678">Repressor</keyword>
<evidence type="ECO:0000256" key="1">
    <source>
        <dbReference type="ARBA" id="ARBA00004123"/>
    </source>
</evidence>
<keyword evidence="8" id="KW-0949">S-adenosyl-L-methionine</keyword>
<reference evidence="25" key="3">
    <citation type="submission" date="2022-01" db="EMBL/GenBank/DDBJ databases">
        <authorList>
            <person name="Rubenstein D.R."/>
        </authorList>
    </citation>
    <scope>NUCLEOTIDE SEQUENCE</scope>
    <source>
        <strain evidence="25">SS15</strain>
        <tissue evidence="25">Liver</tissue>
    </source>
</reference>
<evidence type="ECO:0000313" key="24">
    <source>
        <dbReference type="EMBL" id="KAG0118192.1"/>
    </source>
</evidence>
<evidence type="ECO:0000259" key="21">
    <source>
        <dbReference type="PROSITE" id="PS50280"/>
    </source>
</evidence>
<evidence type="ECO:0000256" key="3">
    <source>
        <dbReference type="ARBA" id="ARBA00012182"/>
    </source>
</evidence>
<evidence type="ECO:0000256" key="5">
    <source>
        <dbReference type="ARBA" id="ARBA00022491"/>
    </source>
</evidence>
<evidence type="ECO:0000256" key="17">
    <source>
        <dbReference type="ARBA" id="ARBA00061716"/>
    </source>
</evidence>
<dbReference type="SUPFAM" id="SSF82199">
    <property type="entry name" value="SET domain"/>
    <property type="match status" value="1"/>
</dbReference>
<reference evidence="25 26" key="2">
    <citation type="journal article" date="2021" name="J. Hered.">
        <title>Feather Gene Expression Elucidates the Developmental Basis of Plumage Iridescence in African Starlings.</title>
        <authorList>
            <person name="Rubenstein D.R."/>
            <person name="Corvelo A."/>
            <person name="MacManes M.D."/>
            <person name="Maia R."/>
            <person name="Narzisi G."/>
            <person name="Rousaki A."/>
            <person name="Vandenabeele P."/>
            <person name="Shawkey M.D."/>
            <person name="Solomon J."/>
        </authorList>
    </citation>
    <scope>NUCLEOTIDE SEQUENCE [LARGE SCALE GENOMIC DNA]</scope>
    <source>
        <strain evidence="25">SS15</strain>
    </source>
</reference>
<keyword evidence="6" id="KW-0489">Methyltransferase</keyword>